<dbReference type="EMBL" id="OY660877">
    <property type="protein sequence ID" value="CAJ1072615.1"/>
    <property type="molecule type" value="Genomic_DNA"/>
</dbReference>
<proteinExistence type="predicted"/>
<dbReference type="AlphaFoldDB" id="A0AAV1GHA7"/>
<gene>
    <name evidence="1" type="ORF">XNOV1_A026925</name>
</gene>
<evidence type="ECO:0000313" key="1">
    <source>
        <dbReference type="EMBL" id="CAJ1072615.1"/>
    </source>
</evidence>
<organism evidence="1 2">
    <name type="scientific">Xyrichtys novacula</name>
    <name type="common">Pearly razorfish</name>
    <name type="synonym">Hemipteronotus novacula</name>
    <dbReference type="NCBI Taxonomy" id="13765"/>
    <lineage>
        <taxon>Eukaryota</taxon>
        <taxon>Metazoa</taxon>
        <taxon>Chordata</taxon>
        <taxon>Craniata</taxon>
        <taxon>Vertebrata</taxon>
        <taxon>Euteleostomi</taxon>
        <taxon>Actinopterygii</taxon>
        <taxon>Neopterygii</taxon>
        <taxon>Teleostei</taxon>
        <taxon>Neoteleostei</taxon>
        <taxon>Acanthomorphata</taxon>
        <taxon>Eupercaria</taxon>
        <taxon>Labriformes</taxon>
        <taxon>Labridae</taxon>
        <taxon>Xyrichtys</taxon>
    </lineage>
</organism>
<accession>A0AAV1GHA7</accession>
<evidence type="ECO:0000313" key="2">
    <source>
        <dbReference type="Proteomes" id="UP001178508"/>
    </source>
</evidence>
<protein>
    <submittedName>
        <fullName evidence="1">Uncharacterized protein</fullName>
    </submittedName>
</protein>
<reference evidence="1" key="1">
    <citation type="submission" date="2023-08" db="EMBL/GenBank/DDBJ databases">
        <authorList>
            <person name="Alioto T."/>
            <person name="Alioto T."/>
            <person name="Gomez Garrido J."/>
        </authorList>
    </citation>
    <scope>NUCLEOTIDE SEQUENCE</scope>
</reference>
<dbReference type="Proteomes" id="UP001178508">
    <property type="component" value="Chromosome 14"/>
</dbReference>
<sequence>MGGGGRDLLHYSCNHLLPFTESYSTGLWALEPGRVGCVPGPVPPVVLRGSAQTYDFDQPPLLLSLFWFRAIPPCAIQTAEQSACAIGVWAGIEGRECKGANTSSRGLPQQ</sequence>
<name>A0AAV1GHA7_XYRNO</name>
<keyword evidence="2" id="KW-1185">Reference proteome</keyword>